<dbReference type="RefSeq" id="XP_025420598.1">
    <property type="nucleotide sequence ID" value="XM_025564813.1"/>
</dbReference>
<keyword evidence="4 6" id="KW-0472">Membrane</keyword>
<feature type="transmembrane region" description="Helical" evidence="6">
    <location>
        <begin position="205"/>
        <end position="228"/>
    </location>
</feature>
<dbReference type="RefSeq" id="XP_025420597.1">
    <property type="nucleotide sequence ID" value="XM_025564812.1"/>
</dbReference>
<accession>A0A2S2QVK0</accession>
<sequence>MAIHASAFKLTRAIPLRCGVTVEPMLFCYFLSTVISSTVGSNLLLRKGCDLGATAAPNLQNSSLCLMEKESQHGVAAINVWKHIIQELMSLVFIMFAGPWSDNHGRRRRPLMFVPVFGQILCDTFNILFTVFWQVSPAVTGIMQALTSASTGTFHCFLIGVFAYLSDVTDESNRTMRLGYATAILPLSATLGILSFGYLNVKLGFVGVFALNIGINVLGLCLGSLFIYDSSVPYKSPSGSLYKTTLDPSIIAKSFKIIFVKREYHKRIILILMVLASPLTSTPFAGEISLLYLYLRNRFGFSEIDFSLFNGYILVVMLLGTVFSLGILSRRLRMNDSLIGLISTVFDISTILGFLFVSKFKYLLFIPPLEFFRGAALAISGSIASKCVESHELGSMNSIKMISENLMKIVILPLYNIVYNYTLETMPSAFFIISLCLTVPLLGCFGTTYYYTQNHEMTPNQGNNLESNSTGLNADPSNNKSTQNIIGSVHM</sequence>
<reference evidence="7" key="1">
    <citation type="submission" date="2018-04" db="EMBL/GenBank/DDBJ databases">
        <title>Transcriptome assembly of Sipha flava.</title>
        <authorList>
            <person name="Scully E.D."/>
            <person name="Geib S.M."/>
            <person name="Palmer N.A."/>
            <person name="Koch K."/>
            <person name="Bradshaw J."/>
            <person name="Heng-Moss T."/>
            <person name="Sarath G."/>
        </authorList>
    </citation>
    <scope>NUCLEOTIDE SEQUENCE</scope>
</reference>
<evidence type="ECO:0000256" key="2">
    <source>
        <dbReference type="ARBA" id="ARBA00022692"/>
    </source>
</evidence>
<dbReference type="InterPro" id="IPR036259">
    <property type="entry name" value="MFS_trans_sf"/>
</dbReference>
<feature type="transmembrane region" description="Helical" evidence="6">
    <location>
        <begin position="111"/>
        <end position="133"/>
    </location>
</feature>
<dbReference type="GO" id="GO:0022857">
    <property type="term" value="F:transmembrane transporter activity"/>
    <property type="evidence" value="ECO:0007669"/>
    <property type="project" value="InterPro"/>
</dbReference>
<dbReference type="Gene3D" id="1.20.1250.20">
    <property type="entry name" value="MFS general substrate transporter like domains"/>
    <property type="match status" value="1"/>
</dbReference>
<evidence type="ECO:0000256" key="3">
    <source>
        <dbReference type="ARBA" id="ARBA00022989"/>
    </source>
</evidence>
<keyword evidence="8" id="KW-1185">Reference proteome</keyword>
<evidence type="ECO:0000313" key="7">
    <source>
        <dbReference type="EMBL" id="MBY81789.1"/>
    </source>
</evidence>
<name>A0A2S2QVK0_9HEMI</name>
<keyword evidence="3 6" id="KW-1133">Transmembrane helix</keyword>
<evidence type="ECO:0000313" key="10">
    <source>
        <dbReference type="RefSeq" id="XP_025420598.1"/>
    </source>
</evidence>
<dbReference type="EMBL" id="GGMS01012586">
    <property type="protein sequence ID" value="MBY81789.1"/>
    <property type="molecule type" value="Transcribed_RNA"/>
</dbReference>
<dbReference type="SUPFAM" id="SSF103473">
    <property type="entry name" value="MFS general substrate transporter"/>
    <property type="match status" value="1"/>
</dbReference>
<feature type="region of interest" description="Disordered" evidence="5">
    <location>
        <begin position="461"/>
        <end position="491"/>
    </location>
</feature>
<evidence type="ECO:0000256" key="6">
    <source>
        <dbReference type="SAM" id="Phobius"/>
    </source>
</evidence>
<reference evidence="9 10" key="2">
    <citation type="submission" date="2025-04" db="UniProtKB">
        <authorList>
            <consortium name="RefSeq"/>
        </authorList>
    </citation>
    <scope>IDENTIFICATION</scope>
    <source>
        <tissue evidence="9 10">Whole body</tissue>
    </source>
</reference>
<dbReference type="AlphaFoldDB" id="A0A2S2QVK0"/>
<dbReference type="Pfam" id="PF07690">
    <property type="entry name" value="MFS_1"/>
    <property type="match status" value="1"/>
</dbReference>
<evidence type="ECO:0000313" key="9">
    <source>
        <dbReference type="RefSeq" id="XP_025420597.1"/>
    </source>
</evidence>
<feature type="transmembrane region" description="Helical" evidence="6">
    <location>
        <begin position="178"/>
        <end position="199"/>
    </location>
</feature>
<comment type="subcellular location">
    <subcellularLocation>
        <location evidence="1">Membrane</location>
        <topology evidence="1">Multi-pass membrane protein</topology>
    </subcellularLocation>
</comment>
<dbReference type="InterPro" id="IPR011701">
    <property type="entry name" value="MFS"/>
</dbReference>
<evidence type="ECO:0000256" key="5">
    <source>
        <dbReference type="SAM" id="MobiDB-lite"/>
    </source>
</evidence>
<dbReference type="PANTHER" id="PTHR23507">
    <property type="entry name" value="ZGC:174356"/>
    <property type="match status" value="1"/>
</dbReference>
<dbReference type="GO" id="GO:0016020">
    <property type="term" value="C:membrane"/>
    <property type="evidence" value="ECO:0007669"/>
    <property type="project" value="UniProtKB-SubCell"/>
</dbReference>
<protein>
    <submittedName>
        <fullName evidence="7 9 10">Proton-coupled folate transporter</fullName>
    </submittedName>
</protein>
<feature type="transmembrane region" description="Helical" evidence="6">
    <location>
        <begin position="338"/>
        <end position="356"/>
    </location>
</feature>
<evidence type="ECO:0000256" key="1">
    <source>
        <dbReference type="ARBA" id="ARBA00004141"/>
    </source>
</evidence>
<dbReference type="PANTHER" id="PTHR23507:SF1">
    <property type="entry name" value="FI18259P1-RELATED"/>
    <property type="match status" value="1"/>
</dbReference>
<dbReference type="OrthoDB" id="3026777at2759"/>
<feature type="transmembrane region" description="Helical" evidence="6">
    <location>
        <begin position="145"/>
        <end position="166"/>
    </location>
</feature>
<feature type="transmembrane region" description="Helical" evidence="6">
    <location>
        <begin position="268"/>
        <end position="294"/>
    </location>
</feature>
<dbReference type="Proteomes" id="UP000694846">
    <property type="component" value="Unplaced"/>
</dbReference>
<proteinExistence type="predicted"/>
<feature type="transmembrane region" description="Helical" evidence="6">
    <location>
        <begin position="429"/>
        <end position="451"/>
    </location>
</feature>
<evidence type="ECO:0000313" key="8">
    <source>
        <dbReference type="Proteomes" id="UP000694846"/>
    </source>
</evidence>
<feature type="transmembrane region" description="Helical" evidence="6">
    <location>
        <begin position="306"/>
        <end position="326"/>
    </location>
</feature>
<organism evidence="7">
    <name type="scientific">Sipha flava</name>
    <name type="common">yellow sugarcane aphid</name>
    <dbReference type="NCBI Taxonomy" id="143950"/>
    <lineage>
        <taxon>Eukaryota</taxon>
        <taxon>Metazoa</taxon>
        <taxon>Ecdysozoa</taxon>
        <taxon>Arthropoda</taxon>
        <taxon>Hexapoda</taxon>
        <taxon>Insecta</taxon>
        <taxon>Pterygota</taxon>
        <taxon>Neoptera</taxon>
        <taxon>Paraneoptera</taxon>
        <taxon>Hemiptera</taxon>
        <taxon>Sternorrhyncha</taxon>
        <taxon>Aphidomorpha</taxon>
        <taxon>Aphidoidea</taxon>
        <taxon>Aphididae</taxon>
        <taxon>Sipha</taxon>
    </lineage>
</organism>
<gene>
    <name evidence="7" type="primary">slc46a1_2</name>
    <name evidence="9 10" type="synonym">LOC112690740</name>
    <name evidence="7" type="ORF">g.122405</name>
</gene>
<keyword evidence="2 6" id="KW-0812">Transmembrane</keyword>
<evidence type="ECO:0000256" key="4">
    <source>
        <dbReference type="ARBA" id="ARBA00023136"/>
    </source>
</evidence>